<dbReference type="EMBL" id="CZCU02000153">
    <property type="protein sequence ID" value="VXD23109.1"/>
    <property type="molecule type" value="Genomic_DNA"/>
</dbReference>
<evidence type="ECO:0000313" key="4">
    <source>
        <dbReference type="EMBL" id="VXD23109.1"/>
    </source>
</evidence>
<comment type="similarity">
    <text evidence="1">Belongs to the phycobiliprotein family.</text>
</comment>
<dbReference type="GO" id="GO:0030089">
    <property type="term" value="C:phycobilisome"/>
    <property type="evidence" value="ECO:0007669"/>
    <property type="project" value="InterPro"/>
</dbReference>
<name>A0A7Z9C0Y1_9CYAN</name>
<comment type="caution">
    <text evidence="4">The sequence shown here is derived from an EMBL/GenBank/DDBJ whole genome shotgun (WGS) entry which is preliminary data.</text>
</comment>
<dbReference type="Pfam" id="PF00502">
    <property type="entry name" value="Phycobilisome"/>
    <property type="match status" value="1"/>
</dbReference>
<keyword evidence="2" id="KW-0157">Chromophore</keyword>
<evidence type="ECO:0000313" key="5">
    <source>
        <dbReference type="Proteomes" id="UP000184550"/>
    </source>
</evidence>
<protein>
    <submittedName>
        <fullName evidence="4">Allophycocyanin beta chain (Modular protein)</fullName>
    </submittedName>
</protein>
<dbReference type="InterPro" id="IPR038719">
    <property type="entry name" value="Phycobilisome_asu/bsu_sf"/>
</dbReference>
<dbReference type="SUPFAM" id="SSF46458">
    <property type="entry name" value="Globin-like"/>
    <property type="match status" value="1"/>
</dbReference>
<dbReference type="GO" id="GO:0015979">
    <property type="term" value="P:photosynthesis"/>
    <property type="evidence" value="ECO:0007669"/>
    <property type="project" value="InterPro"/>
</dbReference>
<accession>A0A7Z9C0Y1</accession>
<dbReference type="InterPro" id="IPR009050">
    <property type="entry name" value="Globin-like_sf"/>
</dbReference>
<evidence type="ECO:0000256" key="2">
    <source>
        <dbReference type="ARBA" id="ARBA00022991"/>
    </source>
</evidence>
<dbReference type="Proteomes" id="UP000184550">
    <property type="component" value="Unassembled WGS sequence"/>
</dbReference>
<gene>
    <name evidence="4" type="ORF">PL8927_760292</name>
</gene>
<dbReference type="OrthoDB" id="512145at2"/>
<dbReference type="RefSeq" id="WP_083625381.1">
    <property type="nucleotide sequence ID" value="NZ_LR734878.1"/>
</dbReference>
<evidence type="ECO:0000256" key="1">
    <source>
        <dbReference type="ARBA" id="ARBA00008182"/>
    </source>
</evidence>
<sequence>MIENIKEIIREAESQGTYIDKWAIEKIEDDLHTNSLRVHVAGFIAKNADQIINEVLRDYSLSENTIPSEDNQYRIQRIEAFQHDLEYFLRYSMYAMLEGDTSILDDRVLNGLREETYKSINLSIDQTINAIQLLKKVTISFVSNELGTQASQEIAFYLDYFITKLSSNENRETFSDAQLSLENTTEVSKIETTSSNHLSKVANKKGSLDDLINIFAEWTRDESGYDQEVYPLVEQALKSNSLSL</sequence>
<dbReference type="Gene3D" id="1.10.490.20">
    <property type="entry name" value="Phycocyanins"/>
    <property type="match status" value="1"/>
</dbReference>
<proteinExistence type="inferred from homology"/>
<evidence type="ECO:0000256" key="3">
    <source>
        <dbReference type="ARBA" id="ARBA00023307"/>
    </source>
</evidence>
<dbReference type="AlphaFoldDB" id="A0A7Z9C0Y1"/>
<dbReference type="PANTHER" id="PTHR34011">
    <property type="entry name" value="PHYCOBILISOME 32.1 KDA LINKER POLYPEPTIDE, PHYCOCYANIN-ASSOCIATED, ROD 2-RELATED"/>
    <property type="match status" value="1"/>
</dbReference>
<keyword evidence="5" id="KW-1185">Reference proteome</keyword>
<organism evidence="4 5">
    <name type="scientific">Planktothrix serta PCC 8927</name>
    <dbReference type="NCBI Taxonomy" id="671068"/>
    <lineage>
        <taxon>Bacteria</taxon>
        <taxon>Bacillati</taxon>
        <taxon>Cyanobacteriota</taxon>
        <taxon>Cyanophyceae</taxon>
        <taxon>Oscillatoriophycideae</taxon>
        <taxon>Oscillatoriales</taxon>
        <taxon>Microcoleaceae</taxon>
        <taxon>Planktothrix</taxon>
    </lineage>
</organism>
<reference evidence="4" key="1">
    <citation type="submission" date="2019-10" db="EMBL/GenBank/DDBJ databases">
        <authorList>
            <consortium name="Genoscope - CEA"/>
            <person name="William W."/>
        </authorList>
    </citation>
    <scope>NUCLEOTIDE SEQUENCE [LARGE SCALE GENOMIC DNA]</scope>
    <source>
        <strain evidence="4">BBR_PRJEB10992</strain>
    </source>
</reference>
<dbReference type="InterPro" id="IPR012128">
    <property type="entry name" value="Phycobilisome_asu/bsu"/>
</dbReference>
<keyword evidence="3" id="KW-0089">Bile pigment</keyword>